<gene>
    <name evidence="8" type="ORF">GSLYS_00016135001</name>
</gene>
<dbReference type="SUPFAM" id="SSF49265">
    <property type="entry name" value="Fibronectin type III"/>
    <property type="match status" value="1"/>
</dbReference>
<dbReference type="EMBL" id="CAXITT010000496">
    <property type="protein sequence ID" value="CAL1542601.1"/>
    <property type="molecule type" value="Genomic_DNA"/>
</dbReference>
<evidence type="ECO:0000313" key="9">
    <source>
        <dbReference type="Proteomes" id="UP001497497"/>
    </source>
</evidence>
<keyword evidence="3" id="KW-0677">Repeat</keyword>
<evidence type="ECO:0000256" key="1">
    <source>
        <dbReference type="ARBA" id="ARBA00022614"/>
    </source>
</evidence>
<keyword evidence="1" id="KW-0433">Leucine-rich repeat</keyword>
<evidence type="ECO:0000256" key="5">
    <source>
        <dbReference type="SAM" id="Phobius"/>
    </source>
</evidence>
<feature type="domain" description="Fibronectin type-III" evidence="7">
    <location>
        <begin position="542"/>
        <end position="632"/>
    </location>
</feature>
<name>A0AAV2I755_LYMST</name>
<dbReference type="PANTHER" id="PTHR24366">
    <property type="entry name" value="IG(IMMUNOGLOBULIN) AND LRR(LEUCINE RICH REPEAT) DOMAINS"/>
    <property type="match status" value="1"/>
</dbReference>
<comment type="caution">
    <text evidence="8">The sequence shown here is derived from an EMBL/GenBank/DDBJ whole genome shotgun (WGS) entry which is preliminary data.</text>
</comment>
<organism evidence="8 9">
    <name type="scientific">Lymnaea stagnalis</name>
    <name type="common">Great pond snail</name>
    <name type="synonym">Helix stagnalis</name>
    <dbReference type="NCBI Taxonomy" id="6523"/>
    <lineage>
        <taxon>Eukaryota</taxon>
        <taxon>Metazoa</taxon>
        <taxon>Spiralia</taxon>
        <taxon>Lophotrochozoa</taxon>
        <taxon>Mollusca</taxon>
        <taxon>Gastropoda</taxon>
        <taxon>Heterobranchia</taxon>
        <taxon>Euthyneura</taxon>
        <taxon>Panpulmonata</taxon>
        <taxon>Hygrophila</taxon>
        <taxon>Lymnaeoidea</taxon>
        <taxon>Lymnaeidae</taxon>
        <taxon>Lymnaea</taxon>
    </lineage>
</organism>
<keyword evidence="5" id="KW-1133">Transmembrane helix</keyword>
<evidence type="ECO:0000256" key="4">
    <source>
        <dbReference type="SAM" id="MobiDB-lite"/>
    </source>
</evidence>
<dbReference type="SMART" id="SM00365">
    <property type="entry name" value="LRR_SD22"/>
    <property type="match status" value="4"/>
</dbReference>
<dbReference type="CDD" id="cd00063">
    <property type="entry name" value="FN3"/>
    <property type="match status" value="1"/>
</dbReference>
<dbReference type="InterPro" id="IPR001611">
    <property type="entry name" value="Leu-rich_rpt"/>
</dbReference>
<dbReference type="PANTHER" id="PTHR24366:SF161">
    <property type="entry name" value="TIR DOMAIN-CONTAINING PROTEIN"/>
    <property type="match status" value="1"/>
</dbReference>
<protein>
    <recommendedName>
        <fullName evidence="7">Fibronectin type-III domain-containing protein</fullName>
    </recommendedName>
</protein>
<feature type="compositionally biased region" description="Low complexity" evidence="4">
    <location>
        <begin position="749"/>
        <end position="760"/>
    </location>
</feature>
<feature type="region of interest" description="Disordered" evidence="4">
    <location>
        <begin position="727"/>
        <end position="782"/>
    </location>
</feature>
<dbReference type="InterPro" id="IPR032675">
    <property type="entry name" value="LRR_dom_sf"/>
</dbReference>
<evidence type="ECO:0000259" key="7">
    <source>
        <dbReference type="PROSITE" id="PS50853"/>
    </source>
</evidence>
<dbReference type="InterPro" id="IPR003961">
    <property type="entry name" value="FN3_dom"/>
</dbReference>
<keyword evidence="5" id="KW-0812">Transmembrane</keyword>
<dbReference type="InterPro" id="IPR013783">
    <property type="entry name" value="Ig-like_fold"/>
</dbReference>
<dbReference type="PROSITE" id="PS51450">
    <property type="entry name" value="LRR"/>
    <property type="match status" value="2"/>
</dbReference>
<dbReference type="InterPro" id="IPR003591">
    <property type="entry name" value="Leu-rich_rpt_typical-subtyp"/>
</dbReference>
<dbReference type="Gene3D" id="3.80.10.10">
    <property type="entry name" value="Ribonuclease Inhibitor"/>
    <property type="match status" value="3"/>
</dbReference>
<proteinExistence type="predicted"/>
<evidence type="ECO:0000313" key="8">
    <source>
        <dbReference type="EMBL" id="CAL1542601.1"/>
    </source>
</evidence>
<evidence type="ECO:0000256" key="3">
    <source>
        <dbReference type="ARBA" id="ARBA00022737"/>
    </source>
</evidence>
<dbReference type="Pfam" id="PF13855">
    <property type="entry name" value="LRR_8"/>
    <property type="match status" value="2"/>
</dbReference>
<dbReference type="SUPFAM" id="SSF52058">
    <property type="entry name" value="L domain-like"/>
    <property type="match status" value="2"/>
</dbReference>
<evidence type="ECO:0000256" key="2">
    <source>
        <dbReference type="ARBA" id="ARBA00022729"/>
    </source>
</evidence>
<dbReference type="Gene3D" id="1.20.5.930">
    <property type="entry name" value="Bicelle-embedded integrin alpha(iib) transmembrane segment"/>
    <property type="match status" value="1"/>
</dbReference>
<dbReference type="InterPro" id="IPR036116">
    <property type="entry name" value="FN3_sf"/>
</dbReference>
<evidence type="ECO:0000256" key="6">
    <source>
        <dbReference type="SAM" id="SignalP"/>
    </source>
</evidence>
<feature type="signal peptide" evidence="6">
    <location>
        <begin position="1"/>
        <end position="23"/>
    </location>
</feature>
<dbReference type="Gene3D" id="2.60.40.10">
    <property type="entry name" value="Immunoglobulins"/>
    <property type="match status" value="1"/>
</dbReference>
<feature type="transmembrane region" description="Helical" evidence="5">
    <location>
        <begin position="646"/>
        <end position="671"/>
    </location>
</feature>
<dbReference type="SMART" id="SM00369">
    <property type="entry name" value="LRR_TYP"/>
    <property type="match status" value="8"/>
</dbReference>
<sequence>MFAVNFLVQICILHALYPFLVLGQEPPECTSYKQALPECDCLKEPDRGTAIIDCSNRNLTRLPTVRAPVLDIIDELRMGDNNITNLQHNAFQGLMIRKIDLRGNSLSIVSDTSFHEGLRSSLKILYIDGNGTSWPPKAALSQLTSMEELIMSNYQVPHLEHTPDQTFFLPFTNLKYLTLDNWGIQAIETGAFTGPTSLMSLTLNKQRLVDIPINVLALTGSSLKTLRKLTISNTHSISEISPSAFLVLDELEELDLSHNSINKLDDGCFKGIDGTLTKLNLTGNSLTGTSSGIIGLKNLPKLAELDLSAQGQMTDFPDLSQLRSTVPLKLYLNNNKITQLRSNSLAAVAGQLNTLDISDNPIQSVEPNAFINTTSLAVLKMSNVPGMFQGSTLSSVLGTLKKLVALNISSNGLREVSNFTFENMTLLQDLDLSSNQLTKLLPEALVGPRGLTKLYLHNNNIIQSLSSCLFDGHTSPTITMTLGTLRCDCDIKWIWDRIKSGSLIFPPGYEPKCLDGQVLSNKTLAEICPVTPQNVQCFNYYNPTKLTFTKFVVTQTNISLLWTVSNTAGLRSYHLTADANGNVWKRDLLPSVTNYIVNDLKPNTAYSVCLTAVFNSGKSVILCNTTKTLSAGGSPNQKEGTSSEEVGIIVGAVIGGLILIAILIAILYLVFIRKKPPKSADVPVQPRNFSKSELPTMTMESRSFAKPKRTSAEQNHREGMQVVAISDGQTGGGGGARVGRAHILTSDGSSKPRSTASSTSEQSNYENDHGILPSIPANKTGQTQGYYNMAFKKDSYDEIDPKREISI</sequence>
<dbReference type="Proteomes" id="UP001497497">
    <property type="component" value="Unassembled WGS sequence"/>
</dbReference>
<keyword evidence="2 6" id="KW-0732">Signal</keyword>
<accession>A0AAV2I755</accession>
<reference evidence="8 9" key="1">
    <citation type="submission" date="2024-04" db="EMBL/GenBank/DDBJ databases">
        <authorList>
            <consortium name="Genoscope - CEA"/>
            <person name="William W."/>
        </authorList>
    </citation>
    <scope>NUCLEOTIDE SEQUENCE [LARGE SCALE GENOMIC DNA]</scope>
</reference>
<keyword evidence="5" id="KW-0472">Membrane</keyword>
<feature type="chain" id="PRO_5043528043" description="Fibronectin type-III domain-containing protein" evidence="6">
    <location>
        <begin position="24"/>
        <end position="807"/>
    </location>
</feature>
<dbReference type="PROSITE" id="PS50853">
    <property type="entry name" value="FN3"/>
    <property type="match status" value="1"/>
</dbReference>
<keyword evidence="9" id="KW-1185">Reference proteome</keyword>
<dbReference type="AlphaFoldDB" id="A0AAV2I755"/>
<dbReference type="Pfam" id="PF00041">
    <property type="entry name" value="fn3"/>
    <property type="match status" value="1"/>
</dbReference>